<organism evidence="1 2">
    <name type="scientific">Polarella glacialis</name>
    <name type="common">Dinoflagellate</name>
    <dbReference type="NCBI Taxonomy" id="89957"/>
    <lineage>
        <taxon>Eukaryota</taxon>
        <taxon>Sar</taxon>
        <taxon>Alveolata</taxon>
        <taxon>Dinophyceae</taxon>
        <taxon>Suessiales</taxon>
        <taxon>Suessiaceae</taxon>
        <taxon>Polarella</taxon>
    </lineage>
</organism>
<dbReference type="EMBL" id="CAJNNV010006188">
    <property type="protein sequence ID" value="CAE8593217.1"/>
    <property type="molecule type" value="Genomic_DNA"/>
</dbReference>
<reference evidence="1" key="1">
    <citation type="submission" date="2021-02" db="EMBL/GenBank/DDBJ databases">
        <authorList>
            <person name="Dougan E. K."/>
            <person name="Rhodes N."/>
            <person name="Thang M."/>
            <person name="Chan C."/>
        </authorList>
    </citation>
    <scope>NUCLEOTIDE SEQUENCE</scope>
</reference>
<dbReference type="AlphaFoldDB" id="A0A813DWZ8"/>
<dbReference type="Gene3D" id="3.30.70.100">
    <property type="match status" value="1"/>
</dbReference>
<sequence length="378" mass="39773">MAEQDSHVTIVPYFTVPDGKMDDFKAGFKGFYEGTKAGTKECLYYGFCVEGNKVFCREGYMSADGVLAHLGEVDGPLGAAVAMVGEGGLNLSVMGPASELEKLKPALGPLGAKFWETDPGGMWFGGDASGQDTHVTIVPYFTVPDGKMDDFKAGFKGFYEGTKAGTKECLYYGFCVEGNKVFCREGYMSADGVLAHLGEVDGPLGAAVAMVGEGGLNLSVMGPASELEKLKPALGPLGAKFWETDPGGMWFGGDASGQDTHVTIVPYFTVPDGKMDDFKAGFKGFYEGTKAGTKECLYYGFCVSGNEVFCREGYKSAEGVLAHLGEVDGPLGAAVAMVGEGGLNLSVMGPASELAKLRPALGPLGAKFWETDAGAFWK</sequence>
<dbReference type="OMA" id="CNEAYAN"/>
<comment type="caution">
    <text evidence="1">The sequence shown here is derived from an EMBL/GenBank/DDBJ whole genome shotgun (WGS) entry which is preliminary data.</text>
</comment>
<name>A0A813DWZ8_POLGL</name>
<protein>
    <recommendedName>
        <fullName evidence="3">ABM domain-containing protein</fullName>
    </recommendedName>
</protein>
<keyword evidence="2" id="KW-1185">Reference proteome</keyword>
<dbReference type="OrthoDB" id="408407at2759"/>
<dbReference type="SUPFAM" id="SSF54909">
    <property type="entry name" value="Dimeric alpha+beta barrel"/>
    <property type="match status" value="1"/>
</dbReference>
<evidence type="ECO:0000313" key="1">
    <source>
        <dbReference type="EMBL" id="CAE8593217.1"/>
    </source>
</evidence>
<evidence type="ECO:0000313" key="2">
    <source>
        <dbReference type="Proteomes" id="UP000654075"/>
    </source>
</evidence>
<accession>A0A813DWZ8</accession>
<evidence type="ECO:0008006" key="3">
    <source>
        <dbReference type="Google" id="ProtNLM"/>
    </source>
</evidence>
<gene>
    <name evidence="1" type="ORF">PGLA1383_LOCUS11820</name>
</gene>
<dbReference type="Proteomes" id="UP000654075">
    <property type="component" value="Unassembled WGS sequence"/>
</dbReference>
<proteinExistence type="predicted"/>
<dbReference type="InterPro" id="IPR011008">
    <property type="entry name" value="Dimeric_a/b-barrel"/>
</dbReference>